<protein>
    <submittedName>
        <fullName evidence="1">Uncharacterized protein</fullName>
    </submittedName>
</protein>
<dbReference type="OrthoDB" id="7223179at2"/>
<reference evidence="1 2" key="1">
    <citation type="submission" date="2019-07" db="EMBL/GenBank/DDBJ databases">
        <title>Whole genome shotgun sequence of Reyranella soli NBRC 108950.</title>
        <authorList>
            <person name="Hosoyama A."/>
            <person name="Uohara A."/>
            <person name="Ohji S."/>
            <person name="Ichikawa N."/>
        </authorList>
    </citation>
    <scope>NUCLEOTIDE SEQUENCE [LARGE SCALE GENOMIC DNA]</scope>
    <source>
        <strain evidence="1 2">NBRC 108950</strain>
    </source>
</reference>
<dbReference type="Proteomes" id="UP000321058">
    <property type="component" value="Unassembled WGS sequence"/>
</dbReference>
<evidence type="ECO:0000313" key="2">
    <source>
        <dbReference type="Proteomes" id="UP000321058"/>
    </source>
</evidence>
<name>A0A512NKI9_9HYPH</name>
<keyword evidence="2" id="KW-1185">Reference proteome</keyword>
<dbReference type="AlphaFoldDB" id="A0A512NKI9"/>
<sequence>MQKPLLYKKTAARQILGSCGNTKLHDLIAGGKLKAVKFGGSTMITAESLDEYVASLPPVNLRKSGAAK</sequence>
<dbReference type="RefSeq" id="WP_147154840.1">
    <property type="nucleotide sequence ID" value="NZ_BKAJ01000131.1"/>
</dbReference>
<dbReference type="EMBL" id="BKAJ01000131">
    <property type="protein sequence ID" value="GEP59461.1"/>
    <property type="molecule type" value="Genomic_DNA"/>
</dbReference>
<evidence type="ECO:0000313" key="1">
    <source>
        <dbReference type="EMBL" id="GEP59461.1"/>
    </source>
</evidence>
<organism evidence="1 2">
    <name type="scientific">Reyranella soli</name>
    <dbReference type="NCBI Taxonomy" id="1230389"/>
    <lineage>
        <taxon>Bacteria</taxon>
        <taxon>Pseudomonadati</taxon>
        <taxon>Pseudomonadota</taxon>
        <taxon>Alphaproteobacteria</taxon>
        <taxon>Hyphomicrobiales</taxon>
        <taxon>Reyranellaceae</taxon>
        <taxon>Reyranella</taxon>
    </lineage>
</organism>
<proteinExistence type="predicted"/>
<comment type="caution">
    <text evidence="1">The sequence shown here is derived from an EMBL/GenBank/DDBJ whole genome shotgun (WGS) entry which is preliminary data.</text>
</comment>
<gene>
    <name evidence="1" type="ORF">RSO01_66270</name>
</gene>
<accession>A0A512NKI9</accession>